<dbReference type="PROSITE" id="PS51186">
    <property type="entry name" value="GNAT"/>
    <property type="match status" value="1"/>
</dbReference>
<dbReference type="Proteomes" id="UP001280581">
    <property type="component" value="Unassembled WGS sequence"/>
</dbReference>
<dbReference type="EMBL" id="WVTA01000003">
    <property type="protein sequence ID" value="KAK3214625.1"/>
    <property type="molecule type" value="Genomic_DNA"/>
</dbReference>
<dbReference type="AlphaFoldDB" id="A0AAN6RIL2"/>
<protein>
    <recommendedName>
        <fullName evidence="2">N-acetyltransferase domain-containing protein</fullName>
    </recommendedName>
</protein>
<dbReference type="InterPro" id="IPR016181">
    <property type="entry name" value="Acyl_CoA_acyltransferase"/>
</dbReference>
<feature type="region of interest" description="Disordered" evidence="1">
    <location>
        <begin position="199"/>
        <end position="221"/>
    </location>
</feature>
<evidence type="ECO:0000313" key="4">
    <source>
        <dbReference type="Proteomes" id="UP001280581"/>
    </source>
</evidence>
<dbReference type="Gene3D" id="3.40.630.30">
    <property type="match status" value="1"/>
</dbReference>
<keyword evidence="4" id="KW-1185">Reference proteome</keyword>
<comment type="caution">
    <text evidence="3">The sequence shown here is derived from an EMBL/GenBank/DDBJ whole genome shotgun (WGS) entry which is preliminary data.</text>
</comment>
<dbReference type="SUPFAM" id="SSF55729">
    <property type="entry name" value="Acyl-CoA N-acyltransferases (Nat)"/>
    <property type="match status" value="1"/>
</dbReference>
<name>A0AAN6RIL2_9PLEO</name>
<dbReference type="GO" id="GO:0016747">
    <property type="term" value="F:acyltransferase activity, transferring groups other than amino-acyl groups"/>
    <property type="evidence" value="ECO:0007669"/>
    <property type="project" value="InterPro"/>
</dbReference>
<feature type="domain" description="N-acetyltransferase" evidence="2">
    <location>
        <begin position="13"/>
        <end position="190"/>
    </location>
</feature>
<organism evidence="3 4">
    <name type="scientific">Pseudopithomyces chartarum</name>
    <dbReference type="NCBI Taxonomy" id="1892770"/>
    <lineage>
        <taxon>Eukaryota</taxon>
        <taxon>Fungi</taxon>
        <taxon>Dikarya</taxon>
        <taxon>Ascomycota</taxon>
        <taxon>Pezizomycotina</taxon>
        <taxon>Dothideomycetes</taxon>
        <taxon>Pleosporomycetidae</taxon>
        <taxon>Pleosporales</taxon>
        <taxon>Massarineae</taxon>
        <taxon>Didymosphaeriaceae</taxon>
        <taxon>Pseudopithomyces</taxon>
    </lineage>
</organism>
<gene>
    <name evidence="3" type="ORF">GRF29_19g770003</name>
</gene>
<dbReference type="PANTHER" id="PTHR43415:SF3">
    <property type="entry name" value="GNAT-FAMILY ACETYLTRANSFERASE"/>
    <property type="match status" value="1"/>
</dbReference>
<sequence length="221" mass="25469">MTSPKDPFRSARLFYRAVRGAEDDPIFAEINEDRIGYMNSNGSNNRLPLPSDAERFRKSMEDNLMSAIICLPEITTKDSTSTPRAGTPIGQVHLSGSSLRTMHHRRTEIGIDILPPFQGQGYGSEAIRWALEYAFSRTGMHKVRICAFEWNEGACRLYRKLGFKEEGRNREAMWHEGRFWDVVDMGMLDREWWAMEGERKKGEEEKKEEGERKDESGVVMI</sequence>
<accession>A0AAN6RIL2</accession>
<dbReference type="PANTHER" id="PTHR43415">
    <property type="entry name" value="SPERMIDINE N(1)-ACETYLTRANSFERASE"/>
    <property type="match status" value="1"/>
</dbReference>
<reference evidence="3 4" key="1">
    <citation type="submission" date="2021-02" db="EMBL/GenBank/DDBJ databases">
        <title>Genome assembly of Pseudopithomyces chartarum.</title>
        <authorList>
            <person name="Jauregui R."/>
            <person name="Singh J."/>
            <person name="Voisey C."/>
        </authorList>
    </citation>
    <scope>NUCLEOTIDE SEQUENCE [LARGE SCALE GENOMIC DNA]</scope>
    <source>
        <strain evidence="3 4">AGR01</strain>
    </source>
</reference>
<dbReference type="Pfam" id="PF13302">
    <property type="entry name" value="Acetyltransf_3"/>
    <property type="match status" value="1"/>
</dbReference>
<evidence type="ECO:0000259" key="2">
    <source>
        <dbReference type="PROSITE" id="PS51186"/>
    </source>
</evidence>
<evidence type="ECO:0000313" key="3">
    <source>
        <dbReference type="EMBL" id="KAK3214625.1"/>
    </source>
</evidence>
<dbReference type="InterPro" id="IPR000182">
    <property type="entry name" value="GNAT_dom"/>
</dbReference>
<proteinExistence type="predicted"/>
<dbReference type="CDD" id="cd04301">
    <property type="entry name" value="NAT_SF"/>
    <property type="match status" value="1"/>
</dbReference>
<evidence type="ECO:0000256" key="1">
    <source>
        <dbReference type="SAM" id="MobiDB-lite"/>
    </source>
</evidence>